<feature type="region of interest" description="Disordered" evidence="1">
    <location>
        <begin position="175"/>
        <end position="202"/>
    </location>
</feature>
<feature type="compositionally biased region" description="Basic and acidic residues" evidence="1">
    <location>
        <begin position="190"/>
        <end position="202"/>
    </location>
</feature>
<comment type="caution">
    <text evidence="4">The sequence shown here is derived from an EMBL/GenBank/DDBJ whole genome shotgun (WGS) entry which is preliminary data.</text>
</comment>
<keyword evidence="5" id="KW-1185">Reference proteome</keyword>
<protein>
    <submittedName>
        <fullName evidence="4">Membrane protein YdbS with pleckstrin-like domain</fullName>
    </submittedName>
</protein>
<feature type="domain" description="YdbS-like PH" evidence="3">
    <location>
        <begin position="89"/>
        <end position="164"/>
    </location>
</feature>
<sequence>MRKELLPGEQVIVVTRPQPRTLIVPALMFILVPALAAYASAWIVKGGPAQLIPLIKGSAKEWTPWLIGVCIALAAWVLLGYCLPRVMTWHATKYTLTSQRLVTRYGMLRRRDQQVSLHIVHNVVIHQSLLQRILRSGNISLETGYPTSMVVPDVPEVATFRNFILDAINDLPRDGVPGSEGMMHNPDAARPWDTREGGRDER</sequence>
<proteinExistence type="predicted"/>
<dbReference type="PANTHER" id="PTHR37938">
    <property type="entry name" value="BLL0215 PROTEIN"/>
    <property type="match status" value="1"/>
</dbReference>
<keyword evidence="2" id="KW-1133">Transmembrane helix</keyword>
<keyword evidence="2" id="KW-0472">Membrane</keyword>
<evidence type="ECO:0000256" key="2">
    <source>
        <dbReference type="SAM" id="Phobius"/>
    </source>
</evidence>
<feature type="transmembrane region" description="Helical" evidence="2">
    <location>
        <begin position="64"/>
        <end position="83"/>
    </location>
</feature>
<name>A0ABU1U8D0_9MICC</name>
<evidence type="ECO:0000256" key="1">
    <source>
        <dbReference type="SAM" id="MobiDB-lite"/>
    </source>
</evidence>
<keyword evidence="2" id="KW-0812">Transmembrane</keyword>
<dbReference type="Pfam" id="PF03703">
    <property type="entry name" value="bPH_2"/>
    <property type="match status" value="1"/>
</dbReference>
<feature type="transmembrane region" description="Helical" evidence="2">
    <location>
        <begin position="21"/>
        <end position="44"/>
    </location>
</feature>
<gene>
    <name evidence="4" type="ORF">J2X01_000632</name>
</gene>
<evidence type="ECO:0000259" key="3">
    <source>
        <dbReference type="Pfam" id="PF03703"/>
    </source>
</evidence>
<evidence type="ECO:0000313" key="4">
    <source>
        <dbReference type="EMBL" id="MDR7081355.1"/>
    </source>
</evidence>
<dbReference type="Proteomes" id="UP001252243">
    <property type="component" value="Unassembled WGS sequence"/>
</dbReference>
<reference evidence="4 5" key="1">
    <citation type="submission" date="2023-07" db="EMBL/GenBank/DDBJ databases">
        <title>Sorghum-associated microbial communities from plants grown in Nebraska, USA.</title>
        <authorList>
            <person name="Schachtman D."/>
        </authorList>
    </citation>
    <scope>NUCLEOTIDE SEQUENCE [LARGE SCALE GENOMIC DNA]</scope>
    <source>
        <strain evidence="4 5">BE167</strain>
    </source>
</reference>
<dbReference type="RefSeq" id="WP_310050475.1">
    <property type="nucleotide sequence ID" value="NZ_JAVDVQ010000002.1"/>
</dbReference>
<dbReference type="PANTHER" id="PTHR37938:SF1">
    <property type="entry name" value="BLL0215 PROTEIN"/>
    <property type="match status" value="1"/>
</dbReference>
<organism evidence="4 5">
    <name type="scientific">Arthrobacter ginsengisoli</name>
    <dbReference type="NCBI Taxonomy" id="1356565"/>
    <lineage>
        <taxon>Bacteria</taxon>
        <taxon>Bacillati</taxon>
        <taxon>Actinomycetota</taxon>
        <taxon>Actinomycetes</taxon>
        <taxon>Micrococcales</taxon>
        <taxon>Micrococcaceae</taxon>
        <taxon>Arthrobacter</taxon>
    </lineage>
</organism>
<dbReference type="EMBL" id="JAVDVQ010000002">
    <property type="protein sequence ID" value="MDR7081355.1"/>
    <property type="molecule type" value="Genomic_DNA"/>
</dbReference>
<accession>A0ABU1U8D0</accession>
<dbReference type="InterPro" id="IPR005182">
    <property type="entry name" value="YdbS-like_PH"/>
</dbReference>
<evidence type="ECO:0000313" key="5">
    <source>
        <dbReference type="Proteomes" id="UP001252243"/>
    </source>
</evidence>